<evidence type="ECO:0000313" key="3">
    <source>
        <dbReference type="Proteomes" id="UP000239899"/>
    </source>
</evidence>
<dbReference type="EMBL" id="LHPG02000012">
    <property type="protein sequence ID" value="PRW45020.1"/>
    <property type="molecule type" value="Genomic_DNA"/>
</dbReference>
<evidence type="ECO:0000256" key="1">
    <source>
        <dbReference type="SAM" id="MobiDB-lite"/>
    </source>
</evidence>
<accession>A0A2P6TL52</accession>
<feature type="compositionally biased region" description="Low complexity" evidence="1">
    <location>
        <begin position="12"/>
        <end position="24"/>
    </location>
</feature>
<gene>
    <name evidence="2" type="ORF">C2E21_6436</name>
</gene>
<proteinExistence type="predicted"/>
<feature type="region of interest" description="Disordered" evidence="1">
    <location>
        <begin position="1"/>
        <end position="53"/>
    </location>
</feature>
<dbReference type="Proteomes" id="UP000239899">
    <property type="component" value="Unassembled WGS sequence"/>
</dbReference>
<name>A0A2P6TL52_CHLSO</name>
<reference evidence="2 3" key="1">
    <citation type="journal article" date="2018" name="Plant J.">
        <title>Genome sequences of Chlorella sorokiniana UTEX 1602 and Micractinium conductrix SAG 241.80: implications to maltose excretion by a green alga.</title>
        <authorList>
            <person name="Arriola M.B."/>
            <person name="Velmurugan N."/>
            <person name="Zhang Y."/>
            <person name="Plunkett M.H."/>
            <person name="Hondzo H."/>
            <person name="Barney B.M."/>
        </authorList>
    </citation>
    <scope>NUCLEOTIDE SEQUENCE [LARGE SCALE GENOMIC DNA]</scope>
    <source>
        <strain evidence="3">UTEX 1602</strain>
    </source>
</reference>
<comment type="caution">
    <text evidence="2">The sequence shown here is derived from an EMBL/GenBank/DDBJ whole genome shotgun (WGS) entry which is preliminary data.</text>
</comment>
<organism evidence="2 3">
    <name type="scientific">Chlorella sorokiniana</name>
    <name type="common">Freshwater green alga</name>
    <dbReference type="NCBI Taxonomy" id="3076"/>
    <lineage>
        <taxon>Eukaryota</taxon>
        <taxon>Viridiplantae</taxon>
        <taxon>Chlorophyta</taxon>
        <taxon>core chlorophytes</taxon>
        <taxon>Trebouxiophyceae</taxon>
        <taxon>Chlorellales</taxon>
        <taxon>Chlorellaceae</taxon>
        <taxon>Chlorella clade</taxon>
        <taxon>Chlorella</taxon>
    </lineage>
</organism>
<dbReference type="AlphaFoldDB" id="A0A2P6TL52"/>
<keyword evidence="3" id="KW-1185">Reference proteome</keyword>
<protein>
    <submittedName>
        <fullName evidence="2">GRB2-associated and regulator of MAPK</fullName>
    </submittedName>
</protein>
<evidence type="ECO:0000313" key="2">
    <source>
        <dbReference type="EMBL" id="PRW45020.1"/>
    </source>
</evidence>
<sequence length="169" mass="16997">MWAARVKGLRRPPGAAAASVPVSADQAFAGSTAADKSRPLGLSKPAGEREPANARARAHVHERLLATHPELAFPCARPKAASSSPSSPCGSPTALAAAATLPWLWDAAPHAQLGGNPWGQLSGTIPTPLMHKPADAASSFLFHLELKASAADIIAGRGPGSGGGGVAVL</sequence>